<evidence type="ECO:0000256" key="1">
    <source>
        <dbReference type="ARBA" id="ARBA00004196"/>
    </source>
</evidence>
<evidence type="ECO:0000256" key="8">
    <source>
        <dbReference type="ARBA" id="ARBA00023237"/>
    </source>
</evidence>
<feature type="domain" description="Big-1" evidence="9">
    <location>
        <begin position="520"/>
        <end position="618"/>
    </location>
</feature>
<dbReference type="Gene3D" id="2.60.40.10">
    <property type="entry name" value="Immunoglobulins"/>
    <property type="match status" value="2"/>
</dbReference>
<dbReference type="InterPro" id="IPR003344">
    <property type="entry name" value="Big_1_dom"/>
</dbReference>
<evidence type="ECO:0000313" key="10">
    <source>
        <dbReference type="EMBL" id="MBE9115280.1"/>
    </source>
</evidence>
<feature type="non-terminal residue" evidence="10">
    <location>
        <position position="1"/>
    </location>
</feature>
<evidence type="ECO:0000256" key="3">
    <source>
        <dbReference type="ARBA" id="ARBA00004613"/>
    </source>
</evidence>
<dbReference type="InterPro" id="IPR025592">
    <property type="entry name" value="DUF4347"/>
</dbReference>
<dbReference type="SMART" id="SM00634">
    <property type="entry name" value="BID_1"/>
    <property type="match status" value="2"/>
</dbReference>
<keyword evidence="11" id="KW-1185">Reference proteome</keyword>
<comment type="subcellular location">
    <subcellularLocation>
        <location evidence="1">Cell envelope</location>
    </subcellularLocation>
    <subcellularLocation>
        <location evidence="2">Cell outer membrane</location>
    </subcellularLocation>
    <subcellularLocation>
        <location evidence="3">Secreted</location>
    </subcellularLocation>
</comment>
<accession>A0A8J7DUZ4</accession>
<organism evidence="10 11">
    <name type="scientific">Lusitaniella coriacea LEGE 07157</name>
    <dbReference type="NCBI Taxonomy" id="945747"/>
    <lineage>
        <taxon>Bacteria</taxon>
        <taxon>Bacillati</taxon>
        <taxon>Cyanobacteriota</taxon>
        <taxon>Cyanophyceae</taxon>
        <taxon>Spirulinales</taxon>
        <taxon>Lusitaniellaceae</taxon>
        <taxon>Lusitaniella</taxon>
    </lineage>
</organism>
<comment type="caution">
    <text evidence="10">The sequence shown here is derived from an EMBL/GenBank/DDBJ whole genome shotgun (WGS) entry which is preliminary data.</text>
</comment>
<evidence type="ECO:0000256" key="2">
    <source>
        <dbReference type="ARBA" id="ARBA00004442"/>
    </source>
</evidence>
<dbReference type="GO" id="GO:0005576">
    <property type="term" value="C:extracellular region"/>
    <property type="evidence" value="ECO:0007669"/>
    <property type="project" value="UniProtKB-SubCell"/>
</dbReference>
<keyword evidence="6" id="KW-0732">Signal</keyword>
<keyword evidence="8" id="KW-0998">Cell outer membrane</keyword>
<dbReference type="InterPro" id="IPR013783">
    <property type="entry name" value="Ig-like_fold"/>
</dbReference>
<evidence type="ECO:0000259" key="9">
    <source>
        <dbReference type="PROSITE" id="PS51127"/>
    </source>
</evidence>
<dbReference type="NCBIfam" id="NF041518">
    <property type="entry name" value="choice_anch_Q"/>
    <property type="match status" value="1"/>
</dbReference>
<dbReference type="EMBL" id="JADEWZ010000005">
    <property type="protein sequence ID" value="MBE9115280.1"/>
    <property type="molecule type" value="Genomic_DNA"/>
</dbReference>
<dbReference type="SUPFAM" id="SSF51126">
    <property type="entry name" value="Pectin lyase-like"/>
    <property type="match status" value="2"/>
</dbReference>
<dbReference type="InterPro" id="IPR008964">
    <property type="entry name" value="Invasin/intimin_cell_adhesion"/>
</dbReference>
<keyword evidence="7" id="KW-0472">Membrane</keyword>
<reference evidence="10" key="1">
    <citation type="submission" date="2020-10" db="EMBL/GenBank/DDBJ databases">
        <authorList>
            <person name="Castelo-Branco R."/>
            <person name="Eusebio N."/>
            <person name="Adriana R."/>
            <person name="Vieira A."/>
            <person name="Brugerolle De Fraissinette N."/>
            <person name="Rezende De Castro R."/>
            <person name="Schneider M.P."/>
            <person name="Vasconcelos V."/>
            <person name="Leao P.N."/>
        </authorList>
    </citation>
    <scope>NUCLEOTIDE SEQUENCE</scope>
    <source>
        <strain evidence="10">LEGE 07157</strain>
    </source>
</reference>
<dbReference type="SUPFAM" id="SSF49373">
    <property type="entry name" value="Invasin/intimin cell-adhesion fragments"/>
    <property type="match status" value="2"/>
</dbReference>
<dbReference type="Pfam" id="PF14252">
    <property type="entry name" value="DUF4347"/>
    <property type="match status" value="1"/>
</dbReference>
<dbReference type="Proteomes" id="UP000654482">
    <property type="component" value="Unassembled WGS sequence"/>
</dbReference>
<evidence type="ECO:0000256" key="4">
    <source>
        <dbReference type="ARBA" id="ARBA00010116"/>
    </source>
</evidence>
<keyword evidence="5" id="KW-0964">Secreted</keyword>
<dbReference type="Gene3D" id="2.160.20.10">
    <property type="entry name" value="Single-stranded right-handed beta-helix, Pectin lyase-like"/>
    <property type="match status" value="1"/>
</dbReference>
<dbReference type="AlphaFoldDB" id="A0A8J7DUZ4"/>
<proteinExistence type="inferred from homology"/>
<name>A0A8J7DUZ4_9CYAN</name>
<dbReference type="Pfam" id="PF02415">
    <property type="entry name" value="Chlam_PMP"/>
    <property type="match status" value="1"/>
</dbReference>
<protein>
    <submittedName>
        <fullName evidence="10">CHAT domain-containing protein</fullName>
    </submittedName>
</protein>
<dbReference type="PANTHER" id="PTHR11319:SF35">
    <property type="entry name" value="OUTER MEMBRANE PROTEIN PMPC-RELATED"/>
    <property type="match status" value="1"/>
</dbReference>
<dbReference type="InterPro" id="IPR011050">
    <property type="entry name" value="Pectin_lyase_fold/virulence"/>
</dbReference>
<comment type="similarity">
    <text evidence="4">Belongs to the intimin/invasin family.</text>
</comment>
<dbReference type="GO" id="GO:0009279">
    <property type="term" value="C:cell outer membrane"/>
    <property type="evidence" value="ECO:0007669"/>
    <property type="project" value="UniProtKB-SubCell"/>
</dbReference>
<dbReference type="RefSeq" id="WP_194028359.1">
    <property type="nucleotide sequence ID" value="NZ_JADEWZ010000005.1"/>
</dbReference>
<dbReference type="PROSITE" id="PS51127">
    <property type="entry name" value="BIG1"/>
    <property type="match status" value="1"/>
</dbReference>
<evidence type="ECO:0000256" key="6">
    <source>
        <dbReference type="ARBA" id="ARBA00022729"/>
    </source>
</evidence>
<dbReference type="InterPro" id="IPR003368">
    <property type="entry name" value="POMP_repeat"/>
</dbReference>
<dbReference type="InterPro" id="IPR012334">
    <property type="entry name" value="Pectin_lyas_fold"/>
</dbReference>
<dbReference type="InterPro" id="IPR006626">
    <property type="entry name" value="PbH1"/>
</dbReference>
<evidence type="ECO:0000313" key="11">
    <source>
        <dbReference type="Proteomes" id="UP000654482"/>
    </source>
</evidence>
<sequence length="1235" mass="128236">TGNSALGGDWSLEESTGEIEATLAFRSDVLESYQEIFQIFTATNVGELIASITTANVNGEADTIRLTPNGTYTLTAVDNVTDGANGLPSILADGGNSLTIEGFGSTIERGAAAPNFRIFHVQGGADLQLSDVTLSNGSTQTVGGFRERSGGAIFNKGTLRATNSTISGNTANANGGGIFSDSATAVTTITNSTISGNTANSGGGIYSYGTTTITNSTLSGNTATNTGGGIYNRDTVIITDSTISGNSANGNGGGGIKNYGTATITNSTISGNTANAGSGGGIYNYGAIGSITTITNSTISGNTANTRGGGIDNFGVEVRVSNSTISDNTSNAKGGGMYNYGTATVSNSTISGNTSNTSGGGIYNYGTATVSNSTIFNNTAASGGGIYNDGFGPGAVTNLDNSIIAGNTAITADPDVGRNTPANNTFNDSGNNLIGEDTLGVFTNSTLVGTTGNPLDPRLAPLGNYGGTTQTNALLPDSRALDAGSNALVPGGINTDQRGAARIANGTVDIGAFESQGFSLTPIAGTPQSTTVDTTFSTNLQVQLTENFANSPIPNVTIAFAPPSGGASGSFSSANTAITDASGIATANLFTANTIAGNYQVAASTTNVTPASFNLTNTPDSPSRLQLLGGDNQTTLILTPFTNDLSLQVFDQFDNPVSNVAITFTAPGTGASGAFGSSNFTTNASGIVSTSFSANEFAGSYQVTAGVSGVDPITFNLANTSLAIITPFIINPVDLTQLATISTDTPVIYFIGESSNLIVDPIFAEIEVQFTQEFENYFGFSDSSTTTGDLSSDSTTAVGFSSSSGSSETVSLEQVQKALQDLESATGIKPAIIYAIFIPSTTSPPPDSNNEKSETAFARNAINPPQTLWQFNEQGLSSTPEAQLAANSSAVQPTDLLELVLVTSSGQPIRHSVRVTRAEVETVTNRFRRSVTNVRRRGAYRNPAQQMYQWLIAPLEEDLKEQDISNLVFVMDADLRSIPLAALHDGDNFIVENYSIGLMPSLSLSDTSYRDLRGTSMLAMGADTFDTQNSLPAVPVELEILTEQLWRGNAFLNEDFTLNNLKAARAQNPYGIIHLATHGEFKSGKPSNSYIQLDDTQLTLDQLRTLGWHDPPVELLVLSACRTALGDVEAELGFAGLAVAAGVKTALGSLWYVSDGGTLGLMTTFYEQLQEVPIKAEALRLAQLAMIEGEVQIENGQLITPTQSFPLPPTLVSSEGVDLSHPYYWSAFTMIGNPW</sequence>
<gene>
    <name evidence="10" type="ORF">IQ249_05130</name>
</gene>
<evidence type="ECO:0000256" key="7">
    <source>
        <dbReference type="ARBA" id="ARBA00023136"/>
    </source>
</evidence>
<dbReference type="InterPro" id="IPR024983">
    <property type="entry name" value="CHAT_dom"/>
</dbReference>
<dbReference type="PANTHER" id="PTHR11319">
    <property type="entry name" value="G PROTEIN-COUPLED RECEPTOR-RELATED"/>
    <property type="match status" value="1"/>
</dbReference>
<dbReference type="Pfam" id="PF12770">
    <property type="entry name" value="CHAT"/>
    <property type="match status" value="1"/>
</dbReference>
<evidence type="ECO:0000256" key="5">
    <source>
        <dbReference type="ARBA" id="ARBA00022525"/>
    </source>
</evidence>
<dbReference type="SMART" id="SM00710">
    <property type="entry name" value="PbH1"/>
    <property type="match status" value="10"/>
</dbReference>
<dbReference type="InterPro" id="IPR059226">
    <property type="entry name" value="Choice_anch_Q_dom"/>
</dbReference>